<dbReference type="GO" id="GO:0036064">
    <property type="term" value="C:ciliary basal body"/>
    <property type="evidence" value="ECO:0007669"/>
    <property type="project" value="TreeGrafter"/>
</dbReference>
<evidence type="ECO:0000256" key="4">
    <source>
        <dbReference type="ARBA" id="ARBA00041448"/>
    </source>
</evidence>
<gene>
    <name evidence="8" type="ORF">Rsub_08336</name>
</gene>
<proteinExistence type="predicted"/>
<organism evidence="8 9">
    <name type="scientific">Raphidocelis subcapitata</name>
    <dbReference type="NCBI Taxonomy" id="307507"/>
    <lineage>
        <taxon>Eukaryota</taxon>
        <taxon>Viridiplantae</taxon>
        <taxon>Chlorophyta</taxon>
        <taxon>core chlorophytes</taxon>
        <taxon>Chlorophyceae</taxon>
        <taxon>CS clade</taxon>
        <taxon>Sphaeropleales</taxon>
        <taxon>Selenastraceae</taxon>
        <taxon>Raphidocelis</taxon>
    </lineage>
</organism>
<dbReference type="GO" id="GO:0015631">
    <property type="term" value="F:tubulin binding"/>
    <property type="evidence" value="ECO:0007669"/>
    <property type="project" value="TreeGrafter"/>
</dbReference>
<feature type="region of interest" description="Disordered" evidence="6">
    <location>
        <begin position="653"/>
        <end position="674"/>
    </location>
</feature>
<dbReference type="AlphaFoldDB" id="A0A2V0PDZ3"/>
<dbReference type="OrthoDB" id="202825at2759"/>
<comment type="catalytic activity">
    <reaction evidence="5">
        <text>L-glutamyl-[protein] + L-glutamate + ATP = gamma-L-glutamyl-L-glutamyl-[protein] + ADP + phosphate + H(+)</text>
        <dbReference type="Rhea" id="RHEA:60144"/>
        <dbReference type="Rhea" id="RHEA-COMP:10208"/>
        <dbReference type="Rhea" id="RHEA-COMP:15517"/>
        <dbReference type="ChEBI" id="CHEBI:15378"/>
        <dbReference type="ChEBI" id="CHEBI:29973"/>
        <dbReference type="ChEBI" id="CHEBI:29985"/>
        <dbReference type="ChEBI" id="CHEBI:30616"/>
        <dbReference type="ChEBI" id="CHEBI:43474"/>
        <dbReference type="ChEBI" id="CHEBI:143622"/>
        <dbReference type="ChEBI" id="CHEBI:456216"/>
    </reaction>
    <physiologicalReaction direction="left-to-right" evidence="5">
        <dbReference type="Rhea" id="RHEA:60145"/>
    </physiologicalReaction>
</comment>
<dbReference type="Gene3D" id="3.30.470.20">
    <property type="entry name" value="ATP-grasp fold, B domain"/>
    <property type="match status" value="1"/>
</dbReference>
<feature type="compositionally biased region" description="Low complexity" evidence="6">
    <location>
        <begin position="619"/>
        <end position="629"/>
    </location>
</feature>
<name>A0A2V0PDZ3_9CHLO</name>
<feature type="region of interest" description="Disordered" evidence="6">
    <location>
        <begin position="560"/>
        <end position="632"/>
    </location>
</feature>
<dbReference type="PANTHER" id="PTHR12241">
    <property type="entry name" value="TUBULIN POLYGLUTAMYLASE"/>
    <property type="match status" value="1"/>
</dbReference>
<evidence type="ECO:0000313" key="9">
    <source>
        <dbReference type="Proteomes" id="UP000247498"/>
    </source>
</evidence>
<keyword evidence="2" id="KW-0547">Nucleotide-binding</keyword>
<evidence type="ECO:0000256" key="7">
    <source>
        <dbReference type="SAM" id="SignalP"/>
    </source>
</evidence>
<dbReference type="EMBL" id="BDRX01000062">
    <property type="protein sequence ID" value="GBF95305.1"/>
    <property type="molecule type" value="Genomic_DNA"/>
</dbReference>
<comment type="caution">
    <text evidence="8">The sequence shown here is derived from an EMBL/GenBank/DDBJ whole genome shotgun (WGS) entry which is preliminary data.</text>
</comment>
<feature type="region of interest" description="Disordered" evidence="6">
    <location>
        <begin position="420"/>
        <end position="471"/>
    </location>
</feature>
<evidence type="ECO:0000256" key="3">
    <source>
        <dbReference type="ARBA" id="ARBA00022840"/>
    </source>
</evidence>
<feature type="compositionally biased region" description="Gly residues" evidence="6">
    <location>
        <begin position="796"/>
        <end position="823"/>
    </location>
</feature>
<dbReference type="PANTHER" id="PTHR12241:SF145">
    <property type="entry name" value="TUBULIN POLYGLUTAMYLASE TTLL5"/>
    <property type="match status" value="1"/>
</dbReference>
<feature type="compositionally biased region" description="Low complexity" evidence="6">
    <location>
        <begin position="442"/>
        <end position="457"/>
    </location>
</feature>
<feature type="region of interest" description="Disordered" evidence="6">
    <location>
        <begin position="65"/>
        <end position="131"/>
    </location>
</feature>
<dbReference type="GO" id="GO:0005524">
    <property type="term" value="F:ATP binding"/>
    <property type="evidence" value="ECO:0007669"/>
    <property type="project" value="UniProtKB-KW"/>
</dbReference>
<feature type="signal peptide" evidence="7">
    <location>
        <begin position="1"/>
        <end position="34"/>
    </location>
</feature>
<evidence type="ECO:0000256" key="5">
    <source>
        <dbReference type="ARBA" id="ARBA00049274"/>
    </source>
</evidence>
<evidence type="ECO:0000256" key="2">
    <source>
        <dbReference type="ARBA" id="ARBA00022741"/>
    </source>
</evidence>
<feature type="compositionally biased region" description="Gly residues" evidence="6">
    <location>
        <begin position="661"/>
        <end position="670"/>
    </location>
</feature>
<dbReference type="SUPFAM" id="SSF56059">
    <property type="entry name" value="Glutathione synthetase ATP-binding domain-like"/>
    <property type="match status" value="1"/>
</dbReference>
<feature type="region of interest" description="Disordered" evidence="6">
    <location>
        <begin position="781"/>
        <end position="823"/>
    </location>
</feature>
<feature type="compositionally biased region" description="Gly residues" evidence="6">
    <location>
        <begin position="560"/>
        <end position="618"/>
    </location>
</feature>
<dbReference type="InterPro" id="IPR004344">
    <property type="entry name" value="TTL/TTLL_fam"/>
</dbReference>
<evidence type="ECO:0000256" key="6">
    <source>
        <dbReference type="SAM" id="MobiDB-lite"/>
    </source>
</evidence>
<dbReference type="InParanoid" id="A0A2V0PDZ3"/>
<evidence type="ECO:0000313" key="8">
    <source>
        <dbReference type="EMBL" id="GBF95305.1"/>
    </source>
</evidence>
<evidence type="ECO:0000256" key="1">
    <source>
        <dbReference type="ARBA" id="ARBA00022598"/>
    </source>
</evidence>
<dbReference type="GO" id="GO:0000226">
    <property type="term" value="P:microtubule cytoskeleton organization"/>
    <property type="evidence" value="ECO:0007669"/>
    <property type="project" value="TreeGrafter"/>
</dbReference>
<keyword evidence="9" id="KW-1185">Reference proteome</keyword>
<accession>A0A2V0PDZ3</accession>
<reference evidence="8 9" key="1">
    <citation type="journal article" date="2018" name="Sci. Rep.">
        <title>Raphidocelis subcapitata (=Pseudokirchneriella subcapitata) provides an insight into genome evolution and environmental adaptations in the Sphaeropleales.</title>
        <authorList>
            <person name="Suzuki S."/>
            <person name="Yamaguchi H."/>
            <person name="Nakajima N."/>
            <person name="Kawachi M."/>
        </authorList>
    </citation>
    <scope>NUCLEOTIDE SEQUENCE [LARGE SCALE GENOMIC DNA]</scope>
    <source>
        <strain evidence="8 9">NIES-35</strain>
    </source>
</reference>
<keyword evidence="3" id="KW-0067">ATP-binding</keyword>
<dbReference type="GO" id="GO:0070740">
    <property type="term" value="F:tubulin-glutamic acid ligase activity"/>
    <property type="evidence" value="ECO:0007669"/>
    <property type="project" value="TreeGrafter"/>
</dbReference>
<feature type="compositionally biased region" description="Low complexity" evidence="6">
    <location>
        <begin position="420"/>
        <end position="434"/>
    </location>
</feature>
<sequence>MKRPPRRPAGRLPSLLALAAGVVVLRLLLWPSGGGGGGGSSGGSSGGGAVVLGSSAQAASLTAAAAAAAAPPPPPAAAAPPPPPRPRRRRRNRAPPLPDAPAPAQDGGAPGGTPAAAAAGQSGNSSVGGGGGGPAPARFYLDEGFFEEGETEILRAHISASWGRLVLSGESTAAFLSVKGYYVPDKWDVYFTIRQACQMAFPHMRPGQLASCVPGVRAITLKKPFVQSWQRAYGELAFGHIPRSYALPEQYWLWRNHIEQARSPATAKWVLKANVHRGKGVSVLPQPEALSRALERAEGAGGGGEGGEAPENEGYRHILMVIAGRSSYLRLWLLVTGVSPLRAYLFKGGFAIFGKQRPDPAAGSPGGAAGSPGGGPAPSGDDLIVNLWIQDRETSKIWSLAALEAYLDAHPEAVAPLPEAAAAPPAEAAAAQPPARRRLREAGGAAAAPAPAGRQEAAPPPPPPPGGRRTFADAWADMRAAAALALAAGLPGMRAAAANESAPPGGVFEYFGLDFVLDASLRPSLLEVNAVPSMARRRRSGCAGPRASGDCELVGGGGGGGGGGGSGNSSSSGGGGGGSSGGGGGGSSGGGGGSSGGAGASGGGAGDSSSGSGGGGSGSSSNSSRSGSGLVDGFDEQKEAFIHDMLRLLGLPVDPPEATANGGGGGGGDGAPAAASERLRAAAAAFGGGAAQRLRLRRRRRRGRAALAAGAAPPEGLRELMCGGGGEEGGAFACVACLRASDLEALADVEAELENLGRFEPVHDLLHAHALNARAARAWGGGGGGSNGNSSSSSSSGGGPDSSGSSSSGGGDSGDSGSGGDSGGGGVWARLGRGWAALSGGGRAADEEALRRYYTPSAHLPPAEQLPLDRLDYLMSAWLRAADEAHSGALGADCAGGGAGRGGGLDACLLAKLKRLVQHCYL</sequence>
<protein>
    <recommendedName>
        <fullName evidence="4">Tubulin--tyrosine ligase-like protein 5</fullName>
    </recommendedName>
</protein>
<keyword evidence="7" id="KW-0732">Signal</keyword>
<dbReference type="Proteomes" id="UP000247498">
    <property type="component" value="Unassembled WGS sequence"/>
</dbReference>
<feature type="compositionally biased region" description="Pro residues" evidence="6">
    <location>
        <begin position="70"/>
        <end position="84"/>
    </location>
</feature>
<keyword evidence="1" id="KW-0436">Ligase</keyword>
<feature type="compositionally biased region" description="Low complexity" evidence="6">
    <location>
        <begin position="102"/>
        <end position="125"/>
    </location>
</feature>
<dbReference type="STRING" id="307507.A0A2V0PDZ3"/>
<feature type="chain" id="PRO_5016027069" description="Tubulin--tyrosine ligase-like protein 5" evidence="7">
    <location>
        <begin position="35"/>
        <end position="922"/>
    </location>
</feature>
<dbReference type="Pfam" id="PF03133">
    <property type="entry name" value="TTL"/>
    <property type="match status" value="2"/>
</dbReference>